<organism evidence="5 6">
    <name type="scientific">Favolaschia claudopus</name>
    <dbReference type="NCBI Taxonomy" id="2862362"/>
    <lineage>
        <taxon>Eukaryota</taxon>
        <taxon>Fungi</taxon>
        <taxon>Dikarya</taxon>
        <taxon>Basidiomycota</taxon>
        <taxon>Agaricomycotina</taxon>
        <taxon>Agaricomycetes</taxon>
        <taxon>Agaricomycetidae</taxon>
        <taxon>Agaricales</taxon>
        <taxon>Marasmiineae</taxon>
        <taxon>Mycenaceae</taxon>
        <taxon>Favolaschia</taxon>
    </lineage>
</organism>
<dbReference type="SUPFAM" id="SSF53720">
    <property type="entry name" value="ALDH-like"/>
    <property type="match status" value="1"/>
</dbReference>
<evidence type="ECO:0000256" key="2">
    <source>
        <dbReference type="ARBA" id="ARBA00023002"/>
    </source>
</evidence>
<dbReference type="InterPro" id="IPR016162">
    <property type="entry name" value="Ald_DH_N"/>
</dbReference>
<dbReference type="InterPro" id="IPR015590">
    <property type="entry name" value="Aldehyde_DH_dom"/>
</dbReference>
<dbReference type="EMBL" id="JAWWNJ010000057">
    <property type="protein sequence ID" value="KAK7014195.1"/>
    <property type="molecule type" value="Genomic_DNA"/>
</dbReference>
<dbReference type="Pfam" id="PF00171">
    <property type="entry name" value="Aldedh"/>
    <property type="match status" value="1"/>
</dbReference>
<evidence type="ECO:0000256" key="3">
    <source>
        <dbReference type="PIRNR" id="PIRNR036492"/>
    </source>
</evidence>
<keyword evidence="2 3" id="KW-0560">Oxidoreductase</keyword>
<comment type="similarity">
    <text evidence="1 3">Belongs to the aldehyde dehydrogenase family.</text>
</comment>
<dbReference type="InterPro" id="IPR012394">
    <property type="entry name" value="Aldehyde_DH_NAD(P)"/>
</dbReference>
<name>A0AAW0AMK5_9AGAR</name>
<dbReference type="GO" id="GO:0005737">
    <property type="term" value="C:cytoplasm"/>
    <property type="evidence" value="ECO:0007669"/>
    <property type="project" value="TreeGrafter"/>
</dbReference>
<dbReference type="Proteomes" id="UP001362999">
    <property type="component" value="Unassembled WGS sequence"/>
</dbReference>
<evidence type="ECO:0000259" key="4">
    <source>
        <dbReference type="Pfam" id="PF00171"/>
    </source>
</evidence>
<dbReference type="Gene3D" id="3.40.309.10">
    <property type="entry name" value="Aldehyde Dehydrogenase, Chain A, domain 2"/>
    <property type="match status" value="1"/>
</dbReference>
<proteinExistence type="inferred from homology"/>
<dbReference type="AlphaFoldDB" id="A0AAW0AMK5"/>
<dbReference type="PIRSF" id="PIRSF036492">
    <property type="entry name" value="ALDH"/>
    <property type="match status" value="1"/>
</dbReference>
<dbReference type="GO" id="GO:0006081">
    <property type="term" value="P:aldehyde metabolic process"/>
    <property type="evidence" value="ECO:0007669"/>
    <property type="project" value="InterPro"/>
</dbReference>
<dbReference type="GO" id="GO:0004029">
    <property type="term" value="F:aldehyde dehydrogenase (NAD+) activity"/>
    <property type="evidence" value="ECO:0007669"/>
    <property type="project" value="TreeGrafter"/>
</dbReference>
<dbReference type="PANTHER" id="PTHR43570:SF16">
    <property type="entry name" value="ALDEHYDE DEHYDROGENASE TYPE III, ISOFORM Q"/>
    <property type="match status" value="1"/>
</dbReference>
<dbReference type="InterPro" id="IPR016161">
    <property type="entry name" value="Ald_DH/histidinol_DH"/>
</dbReference>
<feature type="domain" description="Aldehyde dehydrogenase" evidence="4">
    <location>
        <begin position="14"/>
        <end position="414"/>
    </location>
</feature>
<protein>
    <recommendedName>
        <fullName evidence="3">Aldehyde dehydrogenase</fullName>
    </recommendedName>
</protein>
<evidence type="ECO:0000256" key="1">
    <source>
        <dbReference type="ARBA" id="ARBA00009986"/>
    </source>
</evidence>
<comment type="caution">
    <text evidence="5">The sequence shown here is derived from an EMBL/GenBank/DDBJ whole genome shotgun (WGS) entry which is preliminary data.</text>
</comment>
<gene>
    <name evidence="5" type="ORF">R3P38DRAFT_3001535</name>
</gene>
<accession>A0AAW0AMK5</accession>
<dbReference type="Gene3D" id="3.40.605.10">
    <property type="entry name" value="Aldehyde Dehydrogenase, Chain A, domain 1"/>
    <property type="match status" value="1"/>
</dbReference>
<evidence type="ECO:0000313" key="5">
    <source>
        <dbReference type="EMBL" id="KAK7014195.1"/>
    </source>
</evidence>
<sequence length="454" mass="50286">MSLKYTPVDEIKAKTLPLPFRRAQLLQIARLFQENNERLTAALTADLGRHKLEISLPEMGLHHLWRCSCCRVEKPTVEEWRSSWDTSVYTVPKGVVLIIGPWNYPYVTTMLPLVGAMAAGCPCIVKPSEFNPHCAQLLAELFPKYLDQSAYRIVNGAAAETTALLDLKWDHIFLLLAVAALAESSLLQLSSTLRLSRSRLGSKSPVYIDPSNTDIDLAAKRILWGKQQNSGTGMPICVAPDYILVPRAHQDARGGGLQKGLRDFLAPSQGRSGREIRIRRHPEPLTTTPGLMDLLGRTKGDIVLGGKAEGTKRIEPTIVANVKLGDALMEEELFGPIIPIVPVDGLTEAIQIIRDGINLLSRIITYSDDRRVSVLESTQSGTLVLNDTFMQLGGEESGYGSYLGKHSFNTFVHRRSYINVPRSFEPFNAYRYPPYSEEAFQVLSGPANVQIPPQ</sequence>
<evidence type="ECO:0000313" key="6">
    <source>
        <dbReference type="Proteomes" id="UP001362999"/>
    </source>
</evidence>
<keyword evidence="6" id="KW-1185">Reference proteome</keyword>
<dbReference type="InterPro" id="IPR016163">
    <property type="entry name" value="Ald_DH_C"/>
</dbReference>
<dbReference type="PANTHER" id="PTHR43570">
    <property type="entry name" value="ALDEHYDE DEHYDROGENASE"/>
    <property type="match status" value="1"/>
</dbReference>
<reference evidence="5 6" key="1">
    <citation type="journal article" date="2024" name="J Genomics">
        <title>Draft genome sequencing and assembly of Favolaschia claudopus CIRM-BRFM 2984 isolated from oak limbs.</title>
        <authorList>
            <person name="Navarro D."/>
            <person name="Drula E."/>
            <person name="Chaduli D."/>
            <person name="Cazenave R."/>
            <person name="Ahrendt S."/>
            <person name="Wang J."/>
            <person name="Lipzen A."/>
            <person name="Daum C."/>
            <person name="Barry K."/>
            <person name="Grigoriev I.V."/>
            <person name="Favel A."/>
            <person name="Rosso M.N."/>
            <person name="Martin F."/>
        </authorList>
    </citation>
    <scope>NUCLEOTIDE SEQUENCE [LARGE SCALE GENOMIC DNA]</scope>
    <source>
        <strain evidence="5 6">CIRM-BRFM 2984</strain>
    </source>
</reference>